<dbReference type="PANTHER" id="PTHR25465">
    <property type="entry name" value="B-BOX DOMAIN CONTAINING"/>
    <property type="match status" value="1"/>
</dbReference>
<reference evidence="9" key="2">
    <citation type="submission" date="2025-08" db="UniProtKB">
        <authorList>
            <consortium name="Ensembl"/>
        </authorList>
    </citation>
    <scope>IDENTIFICATION</scope>
</reference>
<dbReference type="Gene3D" id="3.30.40.10">
    <property type="entry name" value="Zinc/RING finger domain, C3HC4 (zinc finger)"/>
    <property type="match status" value="1"/>
</dbReference>
<organism evidence="9 10">
    <name type="scientific">Cynoglossus semilaevis</name>
    <name type="common">Tongue sole</name>
    <dbReference type="NCBI Taxonomy" id="244447"/>
    <lineage>
        <taxon>Eukaryota</taxon>
        <taxon>Metazoa</taxon>
        <taxon>Chordata</taxon>
        <taxon>Craniata</taxon>
        <taxon>Vertebrata</taxon>
        <taxon>Euteleostomi</taxon>
        <taxon>Actinopterygii</taxon>
        <taxon>Neopterygii</taxon>
        <taxon>Teleostei</taxon>
        <taxon>Neoteleostei</taxon>
        <taxon>Acanthomorphata</taxon>
        <taxon>Carangaria</taxon>
        <taxon>Pleuronectiformes</taxon>
        <taxon>Pleuronectoidei</taxon>
        <taxon>Cynoglossidae</taxon>
        <taxon>Cynoglossinae</taxon>
        <taxon>Cynoglossus</taxon>
    </lineage>
</organism>
<dbReference type="InterPro" id="IPR003879">
    <property type="entry name" value="Butyrophylin_SPRY"/>
</dbReference>
<sequence>LGSFCPSTVEPELDILSCFICLDVVNDPVTIPCGHSYCMKCIIAHWDCEDGKTHYSCPQCEKTFSQRPIPVKSNMLADLVKELKRTRPKAAAAAEVAACDVCDQRKHLCTCHPSPSVQYKNHTVSEINMTVLEPKTDKPVEHSQTSVTEQVPEMPYPHHAGISQQRPEQEIPSFPSVSVTVSSAQSSSLNIFQDITGVVYQKKTVVQDMESAVPQPVPQTRAEFLKYSQVMALDPNTAHTRLFLSNGNRKVTVMTEDQTCSHHPERFTNWCQVLSTESLIGRCYWEVEWRGRKVGVAVSSKGIQRVGGSAECGFGFNENSWALDSGPNSCTFYYNNVSTKLFRSVPSRVGVFLDHSAGVLAFYGITDTMALLHRVQTTFCGVLHAGVRFIYHSPGSTAEFCKL</sequence>
<dbReference type="SMART" id="SM00589">
    <property type="entry name" value="PRY"/>
    <property type="match status" value="1"/>
</dbReference>
<name>A0A3P8VSS3_CYNSE</name>
<dbReference type="Pfam" id="PF00622">
    <property type="entry name" value="SPRY"/>
    <property type="match status" value="1"/>
</dbReference>
<dbReference type="InterPro" id="IPR017907">
    <property type="entry name" value="Znf_RING_CS"/>
</dbReference>
<evidence type="ECO:0000256" key="1">
    <source>
        <dbReference type="ARBA" id="ARBA00022588"/>
    </source>
</evidence>
<dbReference type="GeneTree" id="ENSGT01150000286922"/>
<dbReference type="InterPro" id="IPR051051">
    <property type="entry name" value="E3_ubiq-ligase_TRIM/RNF"/>
</dbReference>
<dbReference type="InterPro" id="IPR043136">
    <property type="entry name" value="B30.2/SPRY_sf"/>
</dbReference>
<dbReference type="GO" id="GO:0045087">
    <property type="term" value="P:innate immune response"/>
    <property type="evidence" value="ECO:0007669"/>
    <property type="project" value="UniProtKB-KW"/>
</dbReference>
<keyword evidence="4" id="KW-0862">Zinc</keyword>
<dbReference type="InterPro" id="IPR013320">
    <property type="entry name" value="ConA-like_dom_sf"/>
</dbReference>
<dbReference type="Ensembl" id="ENSCSET00000017569.1">
    <property type="protein sequence ID" value="ENSCSEP00000017354.1"/>
    <property type="gene ID" value="ENSCSEG00000011133.1"/>
</dbReference>
<keyword evidence="10" id="KW-1185">Reference proteome</keyword>
<dbReference type="GO" id="GO:0008270">
    <property type="term" value="F:zinc ion binding"/>
    <property type="evidence" value="ECO:0007669"/>
    <property type="project" value="UniProtKB-KW"/>
</dbReference>
<dbReference type="InterPro" id="IPR001841">
    <property type="entry name" value="Znf_RING"/>
</dbReference>
<dbReference type="InterPro" id="IPR013083">
    <property type="entry name" value="Znf_RING/FYVE/PHD"/>
</dbReference>
<dbReference type="InterPro" id="IPR006574">
    <property type="entry name" value="PRY"/>
</dbReference>
<reference evidence="9" key="3">
    <citation type="submission" date="2025-09" db="UniProtKB">
        <authorList>
            <consortium name="Ensembl"/>
        </authorList>
    </citation>
    <scope>IDENTIFICATION</scope>
</reference>
<dbReference type="AlphaFoldDB" id="A0A3P8VSS3"/>
<dbReference type="Gene3D" id="2.60.120.920">
    <property type="match status" value="1"/>
</dbReference>
<keyword evidence="3 6" id="KW-0863">Zinc-finger</keyword>
<evidence type="ECO:0000256" key="6">
    <source>
        <dbReference type="PROSITE-ProRule" id="PRU00175"/>
    </source>
</evidence>
<evidence type="ECO:0000259" key="8">
    <source>
        <dbReference type="PROSITE" id="PS50188"/>
    </source>
</evidence>
<evidence type="ECO:0000256" key="5">
    <source>
        <dbReference type="ARBA" id="ARBA00022859"/>
    </source>
</evidence>
<dbReference type="Pfam" id="PF15227">
    <property type="entry name" value="zf-C3HC4_4"/>
    <property type="match status" value="1"/>
</dbReference>
<dbReference type="PRINTS" id="PR01407">
    <property type="entry name" value="BUTYPHLNCDUF"/>
</dbReference>
<dbReference type="SMART" id="SM00184">
    <property type="entry name" value="RING"/>
    <property type="match status" value="1"/>
</dbReference>
<dbReference type="PROSITE" id="PS50188">
    <property type="entry name" value="B302_SPRY"/>
    <property type="match status" value="1"/>
</dbReference>
<dbReference type="InParanoid" id="A0A3P8VSS3"/>
<keyword evidence="1" id="KW-0399">Innate immunity</keyword>
<evidence type="ECO:0000256" key="4">
    <source>
        <dbReference type="ARBA" id="ARBA00022833"/>
    </source>
</evidence>
<dbReference type="PANTHER" id="PTHR25465:SF5">
    <property type="entry name" value="E3 UBIQUITIN_ISG15 LIGASE TRIM25-RELATED"/>
    <property type="match status" value="1"/>
</dbReference>
<evidence type="ECO:0000256" key="3">
    <source>
        <dbReference type="ARBA" id="ARBA00022771"/>
    </source>
</evidence>
<evidence type="ECO:0000313" key="9">
    <source>
        <dbReference type="Ensembl" id="ENSCSEP00000017354.1"/>
    </source>
</evidence>
<dbReference type="Pfam" id="PF13765">
    <property type="entry name" value="PRY"/>
    <property type="match status" value="1"/>
</dbReference>
<dbReference type="Proteomes" id="UP000265120">
    <property type="component" value="Chromosome 9"/>
</dbReference>
<dbReference type="SUPFAM" id="SSF49899">
    <property type="entry name" value="Concanavalin A-like lectins/glucanases"/>
    <property type="match status" value="1"/>
</dbReference>
<dbReference type="SUPFAM" id="SSF57850">
    <property type="entry name" value="RING/U-box"/>
    <property type="match status" value="1"/>
</dbReference>
<accession>A0A3P8VSS3</accession>
<proteinExistence type="predicted"/>
<evidence type="ECO:0000259" key="7">
    <source>
        <dbReference type="PROSITE" id="PS50089"/>
    </source>
</evidence>
<keyword evidence="2" id="KW-0479">Metal-binding</keyword>
<evidence type="ECO:0000313" key="10">
    <source>
        <dbReference type="Proteomes" id="UP000265120"/>
    </source>
</evidence>
<dbReference type="InterPro" id="IPR003877">
    <property type="entry name" value="SPRY_dom"/>
</dbReference>
<protein>
    <submittedName>
        <fullName evidence="9">Uncharacterized protein</fullName>
    </submittedName>
</protein>
<dbReference type="PROSITE" id="PS00518">
    <property type="entry name" value="ZF_RING_1"/>
    <property type="match status" value="1"/>
</dbReference>
<dbReference type="OMA" id="QENICMV"/>
<dbReference type="GO" id="GO:0005737">
    <property type="term" value="C:cytoplasm"/>
    <property type="evidence" value="ECO:0007669"/>
    <property type="project" value="UniProtKB-ARBA"/>
</dbReference>
<keyword evidence="5" id="KW-0391">Immunity</keyword>
<dbReference type="STRING" id="244447.ENSCSEP00000017354"/>
<feature type="domain" description="RING-type" evidence="7">
    <location>
        <begin position="18"/>
        <end position="61"/>
    </location>
</feature>
<dbReference type="PROSITE" id="PS50089">
    <property type="entry name" value="ZF_RING_2"/>
    <property type="match status" value="1"/>
</dbReference>
<dbReference type="CDD" id="cd16040">
    <property type="entry name" value="SPRY_PRY_SNTX"/>
    <property type="match status" value="1"/>
</dbReference>
<evidence type="ECO:0000256" key="2">
    <source>
        <dbReference type="ARBA" id="ARBA00022723"/>
    </source>
</evidence>
<reference evidence="9 10" key="1">
    <citation type="journal article" date="2014" name="Nat. Genet.">
        <title>Whole-genome sequence of a flatfish provides insights into ZW sex chromosome evolution and adaptation to a benthic lifestyle.</title>
        <authorList>
            <person name="Chen S."/>
            <person name="Zhang G."/>
            <person name="Shao C."/>
            <person name="Huang Q."/>
            <person name="Liu G."/>
            <person name="Zhang P."/>
            <person name="Song W."/>
            <person name="An N."/>
            <person name="Chalopin D."/>
            <person name="Volff J.N."/>
            <person name="Hong Y."/>
            <person name="Li Q."/>
            <person name="Sha Z."/>
            <person name="Zhou H."/>
            <person name="Xie M."/>
            <person name="Yu Q."/>
            <person name="Liu Y."/>
            <person name="Xiang H."/>
            <person name="Wang N."/>
            <person name="Wu K."/>
            <person name="Yang C."/>
            <person name="Zhou Q."/>
            <person name="Liao X."/>
            <person name="Yang L."/>
            <person name="Hu Q."/>
            <person name="Zhang J."/>
            <person name="Meng L."/>
            <person name="Jin L."/>
            <person name="Tian Y."/>
            <person name="Lian J."/>
            <person name="Yang J."/>
            <person name="Miao G."/>
            <person name="Liu S."/>
            <person name="Liang Z."/>
            <person name="Yan F."/>
            <person name="Li Y."/>
            <person name="Sun B."/>
            <person name="Zhang H."/>
            <person name="Zhang J."/>
            <person name="Zhu Y."/>
            <person name="Du M."/>
            <person name="Zhao Y."/>
            <person name="Schartl M."/>
            <person name="Tang Q."/>
            <person name="Wang J."/>
        </authorList>
    </citation>
    <scope>NUCLEOTIDE SEQUENCE</scope>
</reference>
<dbReference type="InterPro" id="IPR001870">
    <property type="entry name" value="B30.2/SPRY"/>
</dbReference>
<feature type="domain" description="B30.2/SPRY" evidence="8">
    <location>
        <begin position="211"/>
        <end position="403"/>
    </location>
</feature>